<organism evidence="1 2">
    <name type="scientific">Pseudomonas putida</name>
    <name type="common">Arthrobacter siderocapsulatus</name>
    <dbReference type="NCBI Taxonomy" id="303"/>
    <lineage>
        <taxon>Bacteria</taxon>
        <taxon>Pseudomonadati</taxon>
        <taxon>Pseudomonadota</taxon>
        <taxon>Gammaproteobacteria</taxon>
        <taxon>Pseudomonadales</taxon>
        <taxon>Pseudomonadaceae</taxon>
        <taxon>Pseudomonas</taxon>
    </lineage>
</organism>
<name>A0A1Y3LMF5_PSEPU</name>
<evidence type="ECO:0000313" key="1">
    <source>
        <dbReference type="EMBL" id="OUM39338.1"/>
    </source>
</evidence>
<sequence length="257" mass="29478">MALAIKKQYVKELKEQYDSELKRLDLHMSRRPPPSEPFHAILMLHQLQAMNIPIEALQNIVMEQSSDKALRAVTSLSESTEPLNNAIARRNDLIEDFKNRRVPEGYSVEAMYFGLPVKGNTNKEYSSTISAIYLYNNDAIFFALKLCEYLREHALKTASKYKEISGSKIGVSEFDISAAKNQGLLPDDPSHTEWESSFTDDSSKIATDAPINLSCSRGKLQFSRHLQRHWTKSDRKIMYGELFRPVLRVKREPHPYP</sequence>
<reference evidence="1 2" key="1">
    <citation type="submission" date="2017-05" db="EMBL/GenBank/DDBJ databases">
        <title>Whole genome sequence of Pseudomonas putida isolate 1312 commercialized as a biostimulant.</title>
        <authorList>
            <person name="Crovadore J."/>
            <person name="Blanc P."/>
            <person name="Chablais R."/>
            <person name="Cochard B."/>
            <person name="Grizard D."/>
            <person name="Lefort F."/>
        </authorList>
    </citation>
    <scope>NUCLEOTIDE SEQUENCE [LARGE SCALE GENOMIC DNA]</scope>
    <source>
        <strain evidence="1 2">1312</strain>
    </source>
</reference>
<dbReference type="Proteomes" id="UP000196082">
    <property type="component" value="Unassembled WGS sequence"/>
</dbReference>
<dbReference type="EMBL" id="NFSB01000012">
    <property type="protein sequence ID" value="OUM39338.1"/>
    <property type="molecule type" value="Genomic_DNA"/>
</dbReference>
<accession>A0A1Y3LMF5</accession>
<gene>
    <name evidence="1" type="ORF">B8W72_00055</name>
</gene>
<proteinExistence type="predicted"/>
<dbReference type="AlphaFoldDB" id="A0A1Y3LMF5"/>
<evidence type="ECO:0000313" key="2">
    <source>
        <dbReference type="Proteomes" id="UP000196082"/>
    </source>
</evidence>
<protein>
    <submittedName>
        <fullName evidence="1">Uncharacterized protein</fullName>
    </submittedName>
</protein>
<dbReference type="RefSeq" id="WP_086974116.1">
    <property type="nucleotide sequence ID" value="NZ_NFSB01000012.1"/>
</dbReference>
<comment type="caution">
    <text evidence="1">The sequence shown here is derived from an EMBL/GenBank/DDBJ whole genome shotgun (WGS) entry which is preliminary data.</text>
</comment>